<proteinExistence type="predicted"/>
<dbReference type="InterPro" id="IPR045179">
    <property type="entry name" value="YgfZ/GcvT"/>
</dbReference>
<evidence type="ECO:0000313" key="6">
    <source>
        <dbReference type="EMBL" id="CAL4765149.1"/>
    </source>
</evidence>
<gene>
    <name evidence="4" type="ORF">C1SCF055_LOCUS5944</name>
</gene>
<dbReference type="OrthoDB" id="191995at2759"/>
<protein>
    <submittedName>
        <fullName evidence="6">Transferase caf-17, mitochondrial</fullName>
    </submittedName>
</protein>
<organism evidence="4">
    <name type="scientific">Cladocopium goreaui</name>
    <dbReference type="NCBI Taxonomy" id="2562237"/>
    <lineage>
        <taxon>Eukaryota</taxon>
        <taxon>Sar</taxon>
        <taxon>Alveolata</taxon>
        <taxon>Dinophyceae</taxon>
        <taxon>Suessiales</taxon>
        <taxon>Symbiodiniaceae</taxon>
        <taxon>Cladocopium</taxon>
    </lineage>
</organism>
<dbReference type="Proteomes" id="UP001152797">
    <property type="component" value="Unassembled WGS sequence"/>
</dbReference>
<keyword evidence="3" id="KW-0496">Mitochondrion</keyword>
<keyword evidence="7" id="KW-1185">Reference proteome</keyword>
<dbReference type="NCBIfam" id="TIGR03317">
    <property type="entry name" value="ygfZ_signature"/>
    <property type="match status" value="1"/>
</dbReference>
<dbReference type="PANTHER" id="PTHR22602">
    <property type="entry name" value="TRANSFERASE CAF17, MITOCHONDRIAL-RELATED"/>
    <property type="match status" value="1"/>
</dbReference>
<dbReference type="GO" id="GO:0016226">
    <property type="term" value="P:iron-sulfur cluster assembly"/>
    <property type="evidence" value="ECO:0007669"/>
    <property type="project" value="TreeGrafter"/>
</dbReference>
<dbReference type="GO" id="GO:0016740">
    <property type="term" value="F:transferase activity"/>
    <property type="evidence" value="ECO:0007669"/>
    <property type="project" value="UniProtKB-KW"/>
</dbReference>
<sequence>MGLASRLVALSDRAILRVAGEGSGTFLQGLCTQDVLRRSHEVAALPAAFLSPKGKVLCDTIIKQQDSNEYLVDCHTSIIGSLKRLLVRHKLRQPLTIDDVSKGYHSMALLPRAATDAAGEGTAPSDTQPSDFFVDPRFGGMGHRAILPASQVPVASGKLSDYHFWRVCCGVPEGPRDLKIDEVMPLHANLDLLDFISFSKGCYVGQELLTRTKHRGAVRRRIFTVVARDASAAAAEMQVTSVKRTDPLTAEFVVPTTESLQPTDDKDVVIFGQTNGDTKGPKQVGTLLTTSGNLALCMLRCEGAFNEVSSFEQAPLPENMKVISASAALQFLVRAPPYVFS</sequence>
<dbReference type="GO" id="GO:0005759">
    <property type="term" value="C:mitochondrial matrix"/>
    <property type="evidence" value="ECO:0007669"/>
    <property type="project" value="TreeGrafter"/>
</dbReference>
<comment type="caution">
    <text evidence="4">The sequence shown here is derived from an EMBL/GenBank/DDBJ whole genome shotgun (WGS) entry which is preliminary data.</text>
</comment>
<evidence type="ECO:0000256" key="1">
    <source>
        <dbReference type="ARBA" id="ARBA00004173"/>
    </source>
</evidence>
<dbReference type="Gene3D" id="3.30.1360.120">
    <property type="entry name" value="Probable tRNA modification gtpase trme, domain 1"/>
    <property type="match status" value="1"/>
</dbReference>
<dbReference type="InterPro" id="IPR017703">
    <property type="entry name" value="YgfZ/GCV_T_CS"/>
</dbReference>
<reference evidence="4" key="1">
    <citation type="submission" date="2022-10" db="EMBL/GenBank/DDBJ databases">
        <authorList>
            <person name="Chen Y."/>
            <person name="Dougan E. K."/>
            <person name="Chan C."/>
            <person name="Rhodes N."/>
            <person name="Thang M."/>
        </authorList>
    </citation>
    <scope>NUCLEOTIDE SEQUENCE</scope>
</reference>
<keyword evidence="6" id="KW-0808">Transferase</keyword>
<dbReference type="AlphaFoldDB" id="A0A9P1BQS0"/>
<evidence type="ECO:0000256" key="2">
    <source>
        <dbReference type="ARBA" id="ARBA00022946"/>
    </source>
</evidence>
<comment type="subcellular location">
    <subcellularLocation>
        <location evidence="1">Mitochondrion</location>
    </subcellularLocation>
</comment>
<dbReference type="EMBL" id="CAMXCT030000369">
    <property type="protein sequence ID" value="CAL4765149.1"/>
    <property type="molecule type" value="Genomic_DNA"/>
</dbReference>
<evidence type="ECO:0000313" key="4">
    <source>
        <dbReference type="EMBL" id="CAI3977837.1"/>
    </source>
</evidence>
<keyword evidence="2" id="KW-0809">Transit peptide</keyword>
<name>A0A9P1BQS0_9DINO</name>
<reference evidence="5" key="2">
    <citation type="submission" date="2024-04" db="EMBL/GenBank/DDBJ databases">
        <authorList>
            <person name="Chen Y."/>
            <person name="Shah S."/>
            <person name="Dougan E. K."/>
            <person name="Thang M."/>
            <person name="Chan C."/>
        </authorList>
    </citation>
    <scope>NUCLEOTIDE SEQUENCE [LARGE SCALE GENOMIC DNA]</scope>
</reference>
<evidence type="ECO:0000256" key="3">
    <source>
        <dbReference type="ARBA" id="ARBA00023128"/>
    </source>
</evidence>
<evidence type="ECO:0000313" key="7">
    <source>
        <dbReference type="Proteomes" id="UP001152797"/>
    </source>
</evidence>
<dbReference type="EMBL" id="CAMXCT010000369">
    <property type="protein sequence ID" value="CAI3977837.1"/>
    <property type="molecule type" value="Genomic_DNA"/>
</dbReference>
<dbReference type="SUPFAM" id="SSF103025">
    <property type="entry name" value="Folate-binding domain"/>
    <property type="match status" value="1"/>
</dbReference>
<dbReference type="EMBL" id="CAMXCT020000369">
    <property type="protein sequence ID" value="CAL1131212.1"/>
    <property type="molecule type" value="Genomic_DNA"/>
</dbReference>
<evidence type="ECO:0000313" key="5">
    <source>
        <dbReference type="EMBL" id="CAL1131212.1"/>
    </source>
</evidence>
<dbReference type="InterPro" id="IPR027266">
    <property type="entry name" value="TrmE/GcvT-like"/>
</dbReference>
<accession>A0A9P1BQS0</accession>
<dbReference type="PANTHER" id="PTHR22602:SF0">
    <property type="entry name" value="TRANSFERASE CAF17, MITOCHONDRIAL-RELATED"/>
    <property type="match status" value="1"/>
</dbReference>